<dbReference type="EMBL" id="PYDT01000005">
    <property type="protein sequence ID" value="THU61417.1"/>
    <property type="molecule type" value="Genomic_DNA"/>
</dbReference>
<dbReference type="PANTHER" id="PTHR47076:SF1">
    <property type="entry name" value="NHL DOMAIN PROTEIN"/>
    <property type="match status" value="1"/>
</dbReference>
<dbReference type="AlphaFoldDB" id="A0A4S8JHD2"/>
<name>A0A4S8JHD2_MUSBA</name>
<evidence type="ECO:0000313" key="2">
    <source>
        <dbReference type="Proteomes" id="UP000317650"/>
    </source>
</evidence>
<accession>A0A4S8JHD2</accession>
<keyword evidence="2" id="KW-1185">Reference proteome</keyword>
<organism evidence="1 2">
    <name type="scientific">Musa balbisiana</name>
    <name type="common">Banana</name>
    <dbReference type="NCBI Taxonomy" id="52838"/>
    <lineage>
        <taxon>Eukaryota</taxon>
        <taxon>Viridiplantae</taxon>
        <taxon>Streptophyta</taxon>
        <taxon>Embryophyta</taxon>
        <taxon>Tracheophyta</taxon>
        <taxon>Spermatophyta</taxon>
        <taxon>Magnoliopsida</taxon>
        <taxon>Liliopsida</taxon>
        <taxon>Zingiberales</taxon>
        <taxon>Musaceae</taxon>
        <taxon>Musa</taxon>
    </lineage>
</organism>
<reference evidence="1 2" key="1">
    <citation type="journal article" date="2019" name="Nat. Plants">
        <title>Genome sequencing of Musa balbisiana reveals subgenome evolution and function divergence in polyploid bananas.</title>
        <authorList>
            <person name="Yao X."/>
        </authorList>
    </citation>
    <scope>NUCLEOTIDE SEQUENCE [LARGE SCALE GENOMIC DNA]</scope>
    <source>
        <strain evidence="2">cv. DH-PKW</strain>
        <tissue evidence="1">Leaves</tissue>
    </source>
</reference>
<comment type="caution">
    <text evidence="1">The sequence shown here is derived from an EMBL/GenBank/DDBJ whole genome shotgun (WGS) entry which is preliminary data.</text>
</comment>
<sequence length="294" mass="32282">MCITIVLSISIRRFPLLVYRRGDNPAKKTVDVCAVKSQRQVQSCSVFELIGEICGGLAGLPSQIKTPSAPPFVSTPSTRCDATITPPTAVSISSLPFHSFPVLFIPTSPLSPSLQERREGWTAVVADFMDSANHSPGSDDAAMATADEMFSKRGCCCFFVPWPNKAWERIMPPASERTDGVCPAASRRWWCRGWKAILKVREWSELVAGPRWKTFIRRFRRRPRNGGGGKRGGRFGYDPMSYARNFDEGQGSDSDGDTVRRGFSARYATPPALAKSSMDLGGLNDAPLLVGYAH</sequence>
<evidence type="ECO:0000313" key="1">
    <source>
        <dbReference type="EMBL" id="THU61417.1"/>
    </source>
</evidence>
<gene>
    <name evidence="1" type="ORF">C4D60_Mb07t23060</name>
</gene>
<dbReference type="Proteomes" id="UP000317650">
    <property type="component" value="Chromosome 7"/>
</dbReference>
<proteinExistence type="predicted"/>
<protein>
    <submittedName>
        <fullName evidence="1">Uncharacterized protein</fullName>
    </submittedName>
</protein>
<dbReference type="PANTHER" id="PTHR47076">
    <property type="entry name" value="NHL DOMAIN PROTEIN"/>
    <property type="match status" value="1"/>
</dbReference>